<dbReference type="EMBL" id="JABWUV010000014">
    <property type="protein sequence ID" value="KAF6308063.1"/>
    <property type="molecule type" value="Genomic_DNA"/>
</dbReference>
<gene>
    <name evidence="2" type="ORF">mMyoMyo1_008848</name>
</gene>
<reference evidence="2 3" key="1">
    <citation type="journal article" date="2020" name="Nature">
        <title>Six reference-quality genomes reveal evolution of bat adaptations.</title>
        <authorList>
            <person name="Jebb D."/>
            <person name="Huang Z."/>
            <person name="Pippel M."/>
            <person name="Hughes G.M."/>
            <person name="Lavrichenko K."/>
            <person name="Devanna P."/>
            <person name="Winkler S."/>
            <person name="Jermiin L.S."/>
            <person name="Skirmuntt E.C."/>
            <person name="Katzourakis A."/>
            <person name="Burkitt-Gray L."/>
            <person name="Ray D.A."/>
            <person name="Sullivan K.A.M."/>
            <person name="Roscito J.G."/>
            <person name="Kirilenko B.M."/>
            <person name="Davalos L.M."/>
            <person name="Corthals A.P."/>
            <person name="Power M.L."/>
            <person name="Jones G."/>
            <person name="Ransome R.D."/>
            <person name="Dechmann D.K.N."/>
            <person name="Locatelli A.G."/>
            <person name="Puechmaille S.J."/>
            <person name="Fedrigo O."/>
            <person name="Jarvis E.D."/>
            <person name="Hiller M."/>
            <person name="Vernes S.C."/>
            <person name="Myers E.W."/>
            <person name="Teeling E.C."/>
        </authorList>
    </citation>
    <scope>NUCLEOTIDE SEQUENCE [LARGE SCALE GENOMIC DNA]</scope>
    <source>
        <strain evidence="2">MMyoMyo1</strain>
        <tissue evidence="2">Flight muscle</tissue>
    </source>
</reference>
<accession>A0A7J7U596</accession>
<protein>
    <submittedName>
        <fullName evidence="2">Uncharacterized protein</fullName>
    </submittedName>
</protein>
<dbReference type="Proteomes" id="UP000527355">
    <property type="component" value="Unassembled WGS sequence"/>
</dbReference>
<dbReference type="AlphaFoldDB" id="A0A7J7U596"/>
<proteinExistence type="predicted"/>
<feature type="region of interest" description="Disordered" evidence="1">
    <location>
        <begin position="29"/>
        <end position="86"/>
    </location>
</feature>
<evidence type="ECO:0000313" key="2">
    <source>
        <dbReference type="EMBL" id="KAF6308063.1"/>
    </source>
</evidence>
<keyword evidence="3" id="KW-1185">Reference proteome</keyword>
<organism evidence="2 3">
    <name type="scientific">Myotis myotis</name>
    <name type="common">Greater mouse-eared bat</name>
    <name type="synonym">Vespertilio myotis</name>
    <dbReference type="NCBI Taxonomy" id="51298"/>
    <lineage>
        <taxon>Eukaryota</taxon>
        <taxon>Metazoa</taxon>
        <taxon>Chordata</taxon>
        <taxon>Craniata</taxon>
        <taxon>Vertebrata</taxon>
        <taxon>Euteleostomi</taxon>
        <taxon>Mammalia</taxon>
        <taxon>Eutheria</taxon>
        <taxon>Laurasiatheria</taxon>
        <taxon>Chiroptera</taxon>
        <taxon>Yangochiroptera</taxon>
        <taxon>Vespertilionidae</taxon>
        <taxon>Myotis</taxon>
    </lineage>
</organism>
<comment type="caution">
    <text evidence="2">The sequence shown here is derived from an EMBL/GenBank/DDBJ whole genome shotgun (WGS) entry which is preliminary data.</text>
</comment>
<evidence type="ECO:0000256" key="1">
    <source>
        <dbReference type="SAM" id="MobiDB-lite"/>
    </source>
</evidence>
<sequence length="163" mass="17292">MPVSVSIKGAYQKALIRKAGLISSPGGGLERNGDVAFGQAGREREASSDQGCHRGYGSDPASLSAGLSPQPPRQSVLGRAPTPPQSVLGHQGNSALTSGLVEPWVVRTLALYYIDYLLIIVFYSIQTTNCKPTFAPPCINMETVQSTNTHSPIHRGTPFQTGI</sequence>
<evidence type="ECO:0000313" key="3">
    <source>
        <dbReference type="Proteomes" id="UP000527355"/>
    </source>
</evidence>
<name>A0A7J7U596_MYOMY</name>